<dbReference type="GO" id="GO:0050840">
    <property type="term" value="F:extracellular matrix binding"/>
    <property type="evidence" value="ECO:0007669"/>
    <property type="project" value="TreeGrafter"/>
</dbReference>
<name>A0AAV4IRA1_9GAST</name>
<dbReference type="CDD" id="cd00191">
    <property type="entry name" value="TY"/>
    <property type="match status" value="1"/>
</dbReference>
<dbReference type="GO" id="GO:0005615">
    <property type="term" value="C:extracellular space"/>
    <property type="evidence" value="ECO:0007669"/>
    <property type="project" value="TreeGrafter"/>
</dbReference>
<gene>
    <name evidence="11" type="ORF">ElyMa_004860400</name>
</gene>
<dbReference type="SUPFAM" id="SSF57610">
    <property type="entry name" value="Thyroglobulin type-1 domain"/>
    <property type="match status" value="1"/>
</dbReference>
<proteinExistence type="predicted"/>
<keyword evidence="6" id="KW-0325">Glycoprotein</keyword>
<evidence type="ECO:0000256" key="7">
    <source>
        <dbReference type="PROSITE-ProRule" id="PRU00500"/>
    </source>
</evidence>
<dbReference type="PANTHER" id="PTHR13866">
    <property type="entry name" value="SPARC OSTEONECTIN"/>
    <property type="match status" value="1"/>
</dbReference>
<dbReference type="InterPro" id="IPR018247">
    <property type="entry name" value="EF_Hand_1_Ca_BS"/>
</dbReference>
<dbReference type="PANTHER" id="PTHR13866:SF30">
    <property type="match status" value="1"/>
</dbReference>
<dbReference type="GO" id="GO:0005509">
    <property type="term" value="F:calcium ion binding"/>
    <property type="evidence" value="ECO:0007669"/>
    <property type="project" value="InterPro"/>
</dbReference>
<dbReference type="PROSITE" id="PS00484">
    <property type="entry name" value="THYROGLOBULIN_1_1"/>
    <property type="match status" value="1"/>
</dbReference>
<dbReference type="InterPro" id="IPR036857">
    <property type="entry name" value="Thyroglobulin_1_sf"/>
</dbReference>
<dbReference type="Pfam" id="PF00086">
    <property type="entry name" value="Thyroglobulin_1"/>
    <property type="match status" value="1"/>
</dbReference>
<dbReference type="Gene3D" id="1.10.238.10">
    <property type="entry name" value="EF-hand"/>
    <property type="match status" value="1"/>
</dbReference>
<feature type="region of interest" description="Disordered" evidence="8">
    <location>
        <begin position="82"/>
        <end position="109"/>
    </location>
</feature>
<evidence type="ECO:0000256" key="6">
    <source>
        <dbReference type="ARBA" id="ARBA00023180"/>
    </source>
</evidence>
<sequence>MARVTCIVAALALLVCISILTSAAEARKKDKSKWMNKKAYFKALSLKGDIDNGLEDKERRPYAPKVNGNTLGGGHSVLFRKKWNRRNHGKHHKKSRSKKAKMDRRRKVGKIGKQAPWSDFVRPRTECKKECGKHELCILGPMQANPHCVHFRDLKKSMKKFRKYKKKERKAWKKFHKKSQKYFKEKDVFDFKKPSKFDETTLVRGKLDLDKELRRKRKELMEAEGRKSPPMFALEPFEAGDPKDERQSSTDKEPGDKCECMKSAMWEFHQMDEDGDDNLTHKEMGILENNRMEPCMKPYLNSCDQDADDSLSSAEWCCCFSNILGPCYRAMNKIRRSGEPVTFMPRCDKEGYYMAEQCKRVDDDSFECWCVDYNGNETDGTRTNGRAHCSMCIHFYSLI</sequence>
<organism evidence="11 12">
    <name type="scientific">Elysia marginata</name>
    <dbReference type="NCBI Taxonomy" id="1093978"/>
    <lineage>
        <taxon>Eukaryota</taxon>
        <taxon>Metazoa</taxon>
        <taxon>Spiralia</taxon>
        <taxon>Lophotrochozoa</taxon>
        <taxon>Mollusca</taxon>
        <taxon>Gastropoda</taxon>
        <taxon>Heterobranchia</taxon>
        <taxon>Euthyneura</taxon>
        <taxon>Panpulmonata</taxon>
        <taxon>Sacoglossa</taxon>
        <taxon>Placobranchoidea</taxon>
        <taxon>Plakobranchidae</taxon>
        <taxon>Elysia</taxon>
    </lineage>
</organism>
<comment type="caution">
    <text evidence="7">Lacks conserved residue(s) required for the propagation of feature annotation.</text>
</comment>
<feature type="domain" description="Thyroglobulin type-1" evidence="10">
    <location>
        <begin position="324"/>
        <end position="392"/>
    </location>
</feature>
<evidence type="ECO:0000256" key="2">
    <source>
        <dbReference type="ARBA" id="ARBA00022525"/>
    </source>
</evidence>
<feature type="compositionally biased region" description="Basic and acidic residues" evidence="8">
    <location>
        <begin position="240"/>
        <end position="257"/>
    </location>
</feature>
<dbReference type="SUPFAM" id="SSF47473">
    <property type="entry name" value="EF-hand"/>
    <property type="match status" value="1"/>
</dbReference>
<dbReference type="GO" id="GO:0005518">
    <property type="term" value="F:collagen binding"/>
    <property type="evidence" value="ECO:0007669"/>
    <property type="project" value="TreeGrafter"/>
</dbReference>
<evidence type="ECO:0000313" key="11">
    <source>
        <dbReference type="EMBL" id="GFS12460.1"/>
    </source>
</evidence>
<evidence type="ECO:0000259" key="10">
    <source>
        <dbReference type="PROSITE" id="PS51162"/>
    </source>
</evidence>
<dbReference type="InterPro" id="IPR011992">
    <property type="entry name" value="EF-hand-dom_pair"/>
</dbReference>
<feature type="region of interest" description="Disordered" evidence="8">
    <location>
        <begin position="220"/>
        <end position="257"/>
    </location>
</feature>
<keyword evidence="2" id="KW-0964">Secreted</keyword>
<reference evidence="11 12" key="1">
    <citation type="journal article" date="2021" name="Elife">
        <title>Chloroplast acquisition without the gene transfer in kleptoplastic sea slugs, Plakobranchus ocellatus.</title>
        <authorList>
            <person name="Maeda T."/>
            <person name="Takahashi S."/>
            <person name="Yoshida T."/>
            <person name="Shimamura S."/>
            <person name="Takaki Y."/>
            <person name="Nagai Y."/>
            <person name="Toyoda A."/>
            <person name="Suzuki Y."/>
            <person name="Arimoto A."/>
            <person name="Ishii H."/>
            <person name="Satoh N."/>
            <person name="Nishiyama T."/>
            <person name="Hasebe M."/>
            <person name="Maruyama T."/>
            <person name="Minagawa J."/>
            <person name="Obokata J."/>
            <person name="Shigenobu S."/>
        </authorList>
    </citation>
    <scope>NUCLEOTIDE SEQUENCE [LARGE SCALE GENOMIC DNA]</scope>
</reference>
<evidence type="ECO:0000256" key="4">
    <source>
        <dbReference type="ARBA" id="ARBA00022837"/>
    </source>
</evidence>
<dbReference type="Gene3D" id="4.10.800.10">
    <property type="entry name" value="Thyroglobulin type-1"/>
    <property type="match status" value="1"/>
</dbReference>
<dbReference type="AlphaFoldDB" id="A0AAV4IRA1"/>
<dbReference type="Pfam" id="PF10591">
    <property type="entry name" value="SPARC_Ca_bdg"/>
    <property type="match status" value="1"/>
</dbReference>
<evidence type="ECO:0000256" key="3">
    <source>
        <dbReference type="ARBA" id="ARBA00022729"/>
    </source>
</evidence>
<keyword evidence="5" id="KW-1015">Disulfide bond</keyword>
<evidence type="ECO:0000256" key="5">
    <source>
        <dbReference type="ARBA" id="ARBA00023157"/>
    </source>
</evidence>
<evidence type="ECO:0000313" key="12">
    <source>
        <dbReference type="Proteomes" id="UP000762676"/>
    </source>
</evidence>
<feature type="signal peptide" evidence="9">
    <location>
        <begin position="1"/>
        <end position="26"/>
    </location>
</feature>
<evidence type="ECO:0000256" key="9">
    <source>
        <dbReference type="SAM" id="SignalP"/>
    </source>
</evidence>
<evidence type="ECO:0000256" key="1">
    <source>
        <dbReference type="ARBA" id="ARBA00004613"/>
    </source>
</evidence>
<evidence type="ECO:0000256" key="8">
    <source>
        <dbReference type="SAM" id="MobiDB-lite"/>
    </source>
</evidence>
<dbReference type="SMART" id="SM00211">
    <property type="entry name" value="TY"/>
    <property type="match status" value="1"/>
</dbReference>
<feature type="chain" id="PRO_5043741518" evidence="9">
    <location>
        <begin position="27"/>
        <end position="399"/>
    </location>
</feature>
<dbReference type="PROSITE" id="PS00018">
    <property type="entry name" value="EF_HAND_1"/>
    <property type="match status" value="2"/>
</dbReference>
<dbReference type="Proteomes" id="UP000762676">
    <property type="component" value="Unassembled WGS sequence"/>
</dbReference>
<dbReference type="InterPro" id="IPR019577">
    <property type="entry name" value="SPARC/Testican_Ca-bd-dom"/>
</dbReference>
<keyword evidence="3 9" id="KW-0732">Signal</keyword>
<dbReference type="InterPro" id="IPR000716">
    <property type="entry name" value="Thyroglobulin_1"/>
</dbReference>
<accession>A0AAV4IRA1</accession>
<keyword evidence="4" id="KW-0106">Calcium</keyword>
<dbReference type="EMBL" id="BMAT01009707">
    <property type="protein sequence ID" value="GFS12460.1"/>
    <property type="molecule type" value="Genomic_DNA"/>
</dbReference>
<keyword evidence="12" id="KW-1185">Reference proteome</keyword>
<comment type="subcellular location">
    <subcellularLocation>
        <location evidence="1">Secreted</location>
    </subcellularLocation>
</comment>
<comment type="caution">
    <text evidence="11">The sequence shown here is derived from an EMBL/GenBank/DDBJ whole genome shotgun (WGS) entry which is preliminary data.</text>
</comment>
<protein>
    <submittedName>
        <fullName evidence="11">Testican-1</fullName>
    </submittedName>
</protein>
<dbReference type="PROSITE" id="PS51162">
    <property type="entry name" value="THYROGLOBULIN_1_2"/>
    <property type="match status" value="1"/>
</dbReference>